<dbReference type="InterPro" id="IPR029060">
    <property type="entry name" value="PIN-like_dom_sf"/>
</dbReference>
<dbReference type="EMBL" id="BJLY01000008">
    <property type="protein sequence ID" value="GEB05084.1"/>
    <property type="molecule type" value="Genomic_DNA"/>
</dbReference>
<protein>
    <submittedName>
        <fullName evidence="2">Twitching motility protein PilT</fullName>
    </submittedName>
</protein>
<dbReference type="Gene3D" id="3.40.50.1010">
    <property type="entry name" value="5'-nuclease"/>
    <property type="match status" value="1"/>
</dbReference>
<accession>A0A4Y3M8J7</accession>
<proteinExistence type="predicted"/>
<evidence type="ECO:0000313" key="2">
    <source>
        <dbReference type="EMBL" id="GEB05084.1"/>
    </source>
</evidence>
<keyword evidence="3" id="KW-1185">Reference proteome</keyword>
<reference evidence="2 3" key="1">
    <citation type="submission" date="2019-06" db="EMBL/GenBank/DDBJ databases">
        <title>Whole genome shotgun sequence of Gluconobacter roseus NBRC 3990.</title>
        <authorList>
            <person name="Hosoyama A."/>
            <person name="Uohara A."/>
            <person name="Ohji S."/>
            <person name="Ichikawa N."/>
        </authorList>
    </citation>
    <scope>NUCLEOTIDE SEQUENCE [LARGE SCALE GENOMIC DNA]</scope>
    <source>
        <strain evidence="2 3">NBRC 3990</strain>
    </source>
</reference>
<dbReference type="RefSeq" id="WP_062506896.1">
    <property type="nucleotide sequence ID" value="NZ_BAQZ01000005.1"/>
</dbReference>
<dbReference type="Proteomes" id="UP000320772">
    <property type="component" value="Unassembled WGS sequence"/>
</dbReference>
<comment type="caution">
    <text evidence="2">The sequence shown here is derived from an EMBL/GenBank/DDBJ whole genome shotgun (WGS) entry which is preliminary data.</text>
</comment>
<evidence type="ECO:0000259" key="1">
    <source>
        <dbReference type="Pfam" id="PF01850"/>
    </source>
</evidence>
<name>A0A4Y3M8J7_9PROT</name>
<dbReference type="STRING" id="586239.AD943_00195"/>
<dbReference type="InterPro" id="IPR052919">
    <property type="entry name" value="TA_system_RNase"/>
</dbReference>
<organism evidence="2 3">
    <name type="scientific">Gluconobacter roseus NBRC 3990</name>
    <dbReference type="NCBI Taxonomy" id="1307950"/>
    <lineage>
        <taxon>Bacteria</taxon>
        <taxon>Pseudomonadati</taxon>
        <taxon>Pseudomonadota</taxon>
        <taxon>Alphaproteobacteria</taxon>
        <taxon>Acetobacterales</taxon>
        <taxon>Acetobacteraceae</taxon>
        <taxon>Gluconobacter</taxon>
    </lineage>
</organism>
<dbReference type="InterPro" id="IPR041705">
    <property type="entry name" value="PIN_Sll0205"/>
</dbReference>
<dbReference type="CDD" id="cd09872">
    <property type="entry name" value="PIN_Sll0205-like"/>
    <property type="match status" value="1"/>
</dbReference>
<dbReference type="AlphaFoldDB" id="A0A4Y3M8J7"/>
<dbReference type="Pfam" id="PF01850">
    <property type="entry name" value="PIN"/>
    <property type="match status" value="1"/>
</dbReference>
<gene>
    <name evidence="2" type="ORF">GRO01_26600</name>
</gene>
<dbReference type="SUPFAM" id="SSF88723">
    <property type="entry name" value="PIN domain-like"/>
    <property type="match status" value="1"/>
</dbReference>
<dbReference type="PANTHER" id="PTHR36173:SF2">
    <property type="entry name" value="RIBONUCLEASE VAPC16"/>
    <property type="match status" value="1"/>
</dbReference>
<evidence type="ECO:0000313" key="3">
    <source>
        <dbReference type="Proteomes" id="UP000320772"/>
    </source>
</evidence>
<dbReference type="PANTHER" id="PTHR36173">
    <property type="entry name" value="RIBONUCLEASE VAPC16-RELATED"/>
    <property type="match status" value="1"/>
</dbReference>
<dbReference type="InterPro" id="IPR002716">
    <property type="entry name" value="PIN_dom"/>
</dbReference>
<feature type="domain" description="PIN" evidence="1">
    <location>
        <begin position="4"/>
        <end position="116"/>
    </location>
</feature>
<sequence length="128" mass="14037">MKLLLDTHLLLWAAGEPDRLSVRARSLMEDQDNALVFSAASLWEVTIKAGLGRADFQINPHLLRRGLIENGYEELAVTGQHALAVGQLPDVHRDPFDRILVAQATVEGLLLLTHDPLVQAYPGPITAV</sequence>